<dbReference type="GO" id="GO:0043565">
    <property type="term" value="F:sequence-specific DNA binding"/>
    <property type="evidence" value="ECO:0007669"/>
    <property type="project" value="InterPro"/>
</dbReference>
<feature type="region of interest" description="Disordered" evidence="8">
    <location>
        <begin position="269"/>
        <end position="385"/>
    </location>
</feature>
<keyword evidence="2" id="KW-0805">Transcription regulation</keyword>
<feature type="compositionally biased region" description="Pro residues" evidence="8">
    <location>
        <begin position="53"/>
        <end position="62"/>
    </location>
</feature>
<dbReference type="Gene3D" id="1.10.10.10">
    <property type="entry name" value="Winged helix-like DNA-binding domain superfamily/Winged helix DNA-binding domain"/>
    <property type="match status" value="1"/>
</dbReference>
<keyword evidence="4" id="KW-0804">Transcription</keyword>
<evidence type="ECO:0000259" key="9">
    <source>
        <dbReference type="PROSITE" id="PS00434"/>
    </source>
</evidence>
<evidence type="ECO:0000256" key="6">
    <source>
        <dbReference type="ARBA" id="ARBA00062171"/>
    </source>
</evidence>
<feature type="compositionally biased region" description="Polar residues" evidence="8">
    <location>
        <begin position="35"/>
        <end position="44"/>
    </location>
</feature>
<dbReference type="PROSITE" id="PS00434">
    <property type="entry name" value="HSF_DOMAIN"/>
    <property type="match status" value="1"/>
</dbReference>
<gene>
    <name evidence="10" type="ORF">D9619_012941</name>
</gene>
<comment type="similarity">
    <text evidence="7">Belongs to the HSF family.</text>
</comment>
<feature type="domain" description="HSF-type DNA-binding" evidence="9">
    <location>
        <begin position="212"/>
        <end position="236"/>
    </location>
</feature>
<accession>A0A8H5BJ51</accession>
<dbReference type="InterPro" id="IPR036388">
    <property type="entry name" value="WH-like_DNA-bd_sf"/>
</dbReference>
<dbReference type="InterPro" id="IPR036390">
    <property type="entry name" value="WH_DNA-bd_sf"/>
</dbReference>
<feature type="compositionally biased region" description="Basic and acidic residues" evidence="8">
    <location>
        <begin position="125"/>
        <end position="134"/>
    </location>
</feature>
<evidence type="ECO:0000256" key="3">
    <source>
        <dbReference type="ARBA" id="ARBA00023125"/>
    </source>
</evidence>
<comment type="subunit">
    <text evidence="6">Homotrimer. Homotrimerization increases the affinity of HSF1 to DNA. Interacts with transcriptional coregulator SSA1 on chromatin.</text>
</comment>
<feature type="region of interest" description="Disordered" evidence="8">
    <location>
        <begin position="1"/>
        <end position="169"/>
    </location>
</feature>
<dbReference type="FunFam" id="1.10.10.10:FF:000027">
    <property type="entry name" value="Heat shock transcription factor 1"/>
    <property type="match status" value="1"/>
</dbReference>
<feature type="compositionally biased region" description="Basic and acidic residues" evidence="8">
    <location>
        <begin position="95"/>
        <end position="105"/>
    </location>
</feature>
<feature type="compositionally biased region" description="Low complexity" evidence="8">
    <location>
        <begin position="274"/>
        <end position="310"/>
    </location>
</feature>
<evidence type="ECO:0000256" key="7">
    <source>
        <dbReference type="RuleBase" id="RU004020"/>
    </source>
</evidence>
<evidence type="ECO:0000256" key="5">
    <source>
        <dbReference type="ARBA" id="ARBA00023242"/>
    </source>
</evidence>
<dbReference type="InterPro" id="IPR000232">
    <property type="entry name" value="HSF_DNA-bd"/>
</dbReference>
<keyword evidence="5" id="KW-0539">Nucleus</keyword>
<evidence type="ECO:0000313" key="10">
    <source>
        <dbReference type="EMBL" id="KAF5323791.1"/>
    </source>
</evidence>
<organism evidence="10 11">
    <name type="scientific">Psilocybe cf. subviscida</name>
    <dbReference type="NCBI Taxonomy" id="2480587"/>
    <lineage>
        <taxon>Eukaryota</taxon>
        <taxon>Fungi</taxon>
        <taxon>Dikarya</taxon>
        <taxon>Basidiomycota</taxon>
        <taxon>Agaricomycotina</taxon>
        <taxon>Agaricomycetes</taxon>
        <taxon>Agaricomycetidae</taxon>
        <taxon>Agaricales</taxon>
        <taxon>Agaricineae</taxon>
        <taxon>Strophariaceae</taxon>
        <taxon>Psilocybe</taxon>
    </lineage>
</organism>
<feature type="compositionally biased region" description="Basic residues" evidence="8">
    <location>
        <begin position="311"/>
        <end position="321"/>
    </location>
</feature>
<name>A0A8H5BJ51_9AGAR</name>
<comment type="caution">
    <text evidence="10">The sequence shown here is derived from an EMBL/GenBank/DDBJ whole genome shotgun (WGS) entry which is preliminary data.</text>
</comment>
<dbReference type="Pfam" id="PF00447">
    <property type="entry name" value="HSF_DNA-bind"/>
    <property type="match status" value="1"/>
</dbReference>
<evidence type="ECO:0000256" key="1">
    <source>
        <dbReference type="ARBA" id="ARBA00004123"/>
    </source>
</evidence>
<evidence type="ECO:0000256" key="2">
    <source>
        <dbReference type="ARBA" id="ARBA00023015"/>
    </source>
</evidence>
<reference evidence="10 11" key="1">
    <citation type="journal article" date="2020" name="ISME J.">
        <title>Uncovering the hidden diversity of litter-decomposition mechanisms in mushroom-forming fungi.</title>
        <authorList>
            <person name="Floudas D."/>
            <person name="Bentzer J."/>
            <person name="Ahren D."/>
            <person name="Johansson T."/>
            <person name="Persson P."/>
            <person name="Tunlid A."/>
        </authorList>
    </citation>
    <scope>NUCLEOTIDE SEQUENCE [LARGE SCALE GENOMIC DNA]</scope>
    <source>
        <strain evidence="10 11">CBS 101986</strain>
    </source>
</reference>
<proteinExistence type="inferred from homology"/>
<evidence type="ECO:0000256" key="8">
    <source>
        <dbReference type="SAM" id="MobiDB-lite"/>
    </source>
</evidence>
<dbReference type="Proteomes" id="UP000567179">
    <property type="component" value="Unassembled WGS sequence"/>
</dbReference>
<keyword evidence="3" id="KW-0238">DNA-binding</keyword>
<evidence type="ECO:0000313" key="11">
    <source>
        <dbReference type="Proteomes" id="UP000567179"/>
    </source>
</evidence>
<feature type="compositionally biased region" description="Polar residues" evidence="8">
    <location>
        <begin position="10"/>
        <end position="23"/>
    </location>
</feature>
<dbReference type="GO" id="GO:0005634">
    <property type="term" value="C:nucleus"/>
    <property type="evidence" value="ECO:0007669"/>
    <property type="project" value="UniProtKB-SubCell"/>
</dbReference>
<protein>
    <recommendedName>
        <fullName evidence="9">HSF-type DNA-binding domain-containing protein</fullName>
    </recommendedName>
</protein>
<feature type="compositionally biased region" description="Low complexity" evidence="8">
    <location>
        <begin position="368"/>
        <end position="380"/>
    </location>
</feature>
<keyword evidence="11" id="KW-1185">Reference proteome</keyword>
<dbReference type="SMART" id="SM00415">
    <property type="entry name" value="HSF"/>
    <property type="match status" value="1"/>
</dbReference>
<comment type="subcellular location">
    <subcellularLocation>
        <location evidence="1">Nucleus</location>
    </subcellularLocation>
</comment>
<dbReference type="PRINTS" id="PR00056">
    <property type="entry name" value="HSFDOMAIN"/>
</dbReference>
<sequence length="465" mass="51593">MDDTRRPYSRQPSSTNINTSTTDRATDLLDLQRLQGEQSQYIHSQQPGVPQLPQLPPPPPPTTYAREYAPRDYLQQQQQYQQDQQRQIQYQQHQHQQERDRDQEQRQLQQQLQQQQEQQQQQQTIKRERERERLPTLNMSYAKDEGQTRAGVSTRSGTAPAAREDPMPSTSDFVKKLYKMLEDPAFQPVVCWGPLGDCFVVKDMNEFTKSILPRMFKHSNFASFVRQLNKYDFHKVKNTDDNQFGEHSWTFRHPDFHADRRDALENIKRKVPAQRKAAAAKQTATTNTTSASASSNHQPYPSQSPGPSSYHHGRGRSHGGHGRGGGGTYTRSPSPESPYASSGGHAGHHASSHHHRDHHAGAGGSGGNSNSNSNSNSSSSQAQINSLTSEVARLKDESDELRARIRGLERNYESVLLEIVGFQRGMKQQDGIVQSLIGLVLDGSGGGAAGAGGNLGGTGGIGKGA</sequence>
<dbReference type="PANTHER" id="PTHR10015">
    <property type="entry name" value="HEAT SHOCK TRANSCRIPTION FACTOR"/>
    <property type="match status" value="1"/>
</dbReference>
<dbReference type="OrthoDB" id="60033at2759"/>
<dbReference type="PANTHER" id="PTHR10015:SF361">
    <property type="entry name" value="TRANSCRIPTION FACTOR SKN7"/>
    <property type="match status" value="1"/>
</dbReference>
<feature type="compositionally biased region" description="Low complexity" evidence="8">
    <location>
        <begin position="106"/>
        <end position="123"/>
    </location>
</feature>
<dbReference type="SUPFAM" id="SSF46785">
    <property type="entry name" value="Winged helix' DNA-binding domain"/>
    <property type="match status" value="1"/>
</dbReference>
<dbReference type="GO" id="GO:0003700">
    <property type="term" value="F:DNA-binding transcription factor activity"/>
    <property type="evidence" value="ECO:0007669"/>
    <property type="project" value="InterPro"/>
</dbReference>
<dbReference type="AlphaFoldDB" id="A0A8H5BJ51"/>
<feature type="compositionally biased region" description="Low complexity" evidence="8">
    <location>
        <begin position="73"/>
        <end position="94"/>
    </location>
</feature>
<evidence type="ECO:0000256" key="4">
    <source>
        <dbReference type="ARBA" id="ARBA00023163"/>
    </source>
</evidence>
<feature type="compositionally biased region" description="Basic residues" evidence="8">
    <location>
        <begin position="346"/>
        <end position="358"/>
    </location>
</feature>
<dbReference type="EMBL" id="JAACJJ010000017">
    <property type="protein sequence ID" value="KAF5323791.1"/>
    <property type="molecule type" value="Genomic_DNA"/>
</dbReference>